<organism evidence="2 3">
    <name type="scientific">Apilactobacillus kunkeei</name>
    <dbReference type="NCBI Taxonomy" id="148814"/>
    <lineage>
        <taxon>Bacteria</taxon>
        <taxon>Bacillati</taxon>
        <taxon>Bacillota</taxon>
        <taxon>Bacilli</taxon>
        <taxon>Lactobacillales</taxon>
        <taxon>Lactobacillaceae</taxon>
        <taxon>Apilactobacillus</taxon>
    </lineage>
</organism>
<proteinExistence type="predicted"/>
<keyword evidence="1" id="KW-0472">Membrane</keyword>
<keyword evidence="1" id="KW-0812">Transmembrane</keyword>
<keyword evidence="1" id="KW-1133">Transmembrane helix</keyword>
<feature type="transmembrane region" description="Helical" evidence="1">
    <location>
        <begin position="6"/>
        <end position="24"/>
    </location>
</feature>
<dbReference type="AlphaFoldDB" id="A0A0M9DBV1"/>
<dbReference type="Proteomes" id="UP000037778">
    <property type="component" value="Unassembled WGS sequence"/>
</dbReference>
<feature type="transmembrane region" description="Helical" evidence="1">
    <location>
        <begin position="114"/>
        <end position="137"/>
    </location>
</feature>
<evidence type="ECO:0000313" key="2">
    <source>
        <dbReference type="EMBL" id="KOY76822.1"/>
    </source>
</evidence>
<name>A0A0M9DBV1_9LACO</name>
<comment type="caution">
    <text evidence="2">The sequence shown here is derived from an EMBL/GenBank/DDBJ whole genome shotgun (WGS) entry which is preliminary data.</text>
</comment>
<protein>
    <submittedName>
        <fullName evidence="2">Uncharacterized protein</fullName>
    </submittedName>
</protein>
<dbReference type="PATRIC" id="fig|148814.8.peg.474"/>
<sequence length="139" mass="16571">MHIIQILSLPLSFIFFYFVINNSLSKAFDDYNDNLIEKSHIELWEYLSSKDKYERRIILEKYKKLSIIPFLSFSSIVSAGISYFVNFIIGLFNIRLYNINEYHGNKLLMPVDLGIMILFFITFLYFINYFVSIICSWND</sequence>
<dbReference type="EMBL" id="JXCY01000004">
    <property type="protein sequence ID" value="KOY76822.1"/>
    <property type="molecule type" value="Genomic_DNA"/>
</dbReference>
<evidence type="ECO:0000256" key="1">
    <source>
        <dbReference type="SAM" id="Phobius"/>
    </source>
</evidence>
<gene>
    <name evidence="2" type="ORF">RZ71_12790</name>
</gene>
<evidence type="ECO:0000313" key="3">
    <source>
        <dbReference type="Proteomes" id="UP000037778"/>
    </source>
</evidence>
<keyword evidence="3" id="KW-1185">Reference proteome</keyword>
<accession>A0A0M9DBV1</accession>
<feature type="transmembrane region" description="Helical" evidence="1">
    <location>
        <begin position="65"/>
        <end position="94"/>
    </location>
</feature>
<reference evidence="2 3" key="1">
    <citation type="journal article" date="2015" name="Genome Biol. Evol.">
        <title>Functionally Structured Genomes in Lactobacillus kunkeei Colonizing the Honey Crop and Food Products of Honeybees and Stingless Bees.</title>
        <authorList>
            <person name="Tamarit D."/>
            <person name="Ellegaard K.M."/>
            <person name="Wikander J."/>
            <person name="Olofsson T."/>
            <person name="Vasquez A."/>
            <person name="Andersson S.G."/>
        </authorList>
    </citation>
    <scope>NUCLEOTIDE SEQUENCE [LARGE SCALE GENOMIC DNA]</scope>
    <source>
        <strain evidence="2 3">LAko</strain>
    </source>
</reference>